<gene>
    <name evidence="2" type="ORF">Sjap_024400</name>
</gene>
<sequence length="382" mass="42931">MAVTGDECGMFEHLSPAADSAAEFDRCFGCQRRSGGSGVTFDGPPAPPHPRKMEKNNNNTRREPMLSDALFCWMLAAAPPLCATIANRRDLRYVGNTFTNLRRSKFPGQAAPLLTPVGAGEWLGTSITSCARSPNLQRVYTSSNEEKKLEVFKLHFEAVHSTSKPALLRHSKEYYNLSNTDFSSHLLGVEERNSSESSQRKSSIISPFPMLVSARSALTTKVKFRTMKYFCLLTEYTGDESDEEVLQDSHSGVFVGKFSLKGEFEDEEEHVNFDNVPKFDISDEDFIEDIVVFGDDGFVIKIILQSTSPRVIETMVNDVVVENYNLEKLQRQKEGEFEDEEEQVNFDEAPKFDVSNEDFIEDTVVLRDDDFVIKVTLSSTST</sequence>
<reference evidence="2 3" key="1">
    <citation type="submission" date="2024-01" db="EMBL/GenBank/DDBJ databases">
        <title>Genome assemblies of Stephania.</title>
        <authorList>
            <person name="Yang L."/>
        </authorList>
    </citation>
    <scope>NUCLEOTIDE SEQUENCE [LARGE SCALE GENOMIC DNA]</scope>
    <source>
        <strain evidence="2">QJT</strain>
        <tissue evidence="2">Leaf</tissue>
    </source>
</reference>
<name>A0AAP0EKJ8_9MAGN</name>
<evidence type="ECO:0000256" key="1">
    <source>
        <dbReference type="SAM" id="MobiDB-lite"/>
    </source>
</evidence>
<dbReference type="Proteomes" id="UP001417504">
    <property type="component" value="Unassembled WGS sequence"/>
</dbReference>
<protein>
    <submittedName>
        <fullName evidence="2">Uncharacterized protein</fullName>
    </submittedName>
</protein>
<evidence type="ECO:0000313" key="2">
    <source>
        <dbReference type="EMBL" id="KAK9091223.1"/>
    </source>
</evidence>
<comment type="caution">
    <text evidence="2">The sequence shown here is derived from an EMBL/GenBank/DDBJ whole genome shotgun (WGS) entry which is preliminary data.</text>
</comment>
<evidence type="ECO:0000313" key="3">
    <source>
        <dbReference type="Proteomes" id="UP001417504"/>
    </source>
</evidence>
<feature type="region of interest" description="Disordered" evidence="1">
    <location>
        <begin position="38"/>
        <end position="60"/>
    </location>
</feature>
<keyword evidence="3" id="KW-1185">Reference proteome</keyword>
<accession>A0AAP0EKJ8</accession>
<organism evidence="2 3">
    <name type="scientific">Stephania japonica</name>
    <dbReference type="NCBI Taxonomy" id="461633"/>
    <lineage>
        <taxon>Eukaryota</taxon>
        <taxon>Viridiplantae</taxon>
        <taxon>Streptophyta</taxon>
        <taxon>Embryophyta</taxon>
        <taxon>Tracheophyta</taxon>
        <taxon>Spermatophyta</taxon>
        <taxon>Magnoliopsida</taxon>
        <taxon>Ranunculales</taxon>
        <taxon>Menispermaceae</taxon>
        <taxon>Menispermoideae</taxon>
        <taxon>Cissampelideae</taxon>
        <taxon>Stephania</taxon>
    </lineage>
</organism>
<feature type="compositionally biased region" description="Basic and acidic residues" evidence="1">
    <location>
        <begin position="51"/>
        <end position="60"/>
    </location>
</feature>
<dbReference type="AlphaFoldDB" id="A0AAP0EKJ8"/>
<dbReference type="EMBL" id="JBBNAE010000010">
    <property type="protein sequence ID" value="KAK9091223.1"/>
    <property type="molecule type" value="Genomic_DNA"/>
</dbReference>
<proteinExistence type="predicted"/>